<keyword evidence="2" id="KW-1133">Transmembrane helix</keyword>
<dbReference type="Gramene" id="Pp3c8_2888V3.1">
    <property type="protein sequence ID" value="Pp3c8_2888V3.1"/>
    <property type="gene ID" value="Pp3c8_2888"/>
</dbReference>
<dbReference type="AlphaFoldDB" id="A9RY56"/>
<protein>
    <submittedName>
        <fullName evidence="4 5">Uncharacterized protein</fullName>
    </submittedName>
</protein>
<dbReference type="PaxDb" id="3218-PP1S35_173V6.1"/>
<evidence type="ECO:0000313" key="4">
    <source>
        <dbReference type="EMBL" id="PNR49185.1"/>
    </source>
</evidence>
<feature type="compositionally biased region" description="Low complexity" evidence="1">
    <location>
        <begin position="64"/>
        <end position="77"/>
    </location>
</feature>
<accession>A9RY56</accession>
<evidence type="ECO:0000313" key="6">
    <source>
        <dbReference type="Proteomes" id="UP000006727"/>
    </source>
</evidence>
<keyword evidence="2" id="KW-0472">Membrane</keyword>
<feature type="chain" id="PRO_5014297868" evidence="3">
    <location>
        <begin position="33"/>
        <end position="133"/>
    </location>
</feature>
<dbReference type="InParanoid" id="A9RY56"/>
<feature type="signal peptide" evidence="3">
    <location>
        <begin position="1"/>
        <end position="32"/>
    </location>
</feature>
<evidence type="ECO:0000256" key="2">
    <source>
        <dbReference type="SAM" id="Phobius"/>
    </source>
</evidence>
<keyword evidence="6" id="KW-1185">Reference proteome</keyword>
<feature type="compositionally biased region" description="Pro residues" evidence="1">
    <location>
        <begin position="78"/>
        <end position="91"/>
    </location>
</feature>
<evidence type="ECO:0000256" key="3">
    <source>
        <dbReference type="SAM" id="SignalP"/>
    </source>
</evidence>
<reference evidence="4 6" key="2">
    <citation type="journal article" date="2018" name="Plant J.">
        <title>The Physcomitrella patens chromosome-scale assembly reveals moss genome structure and evolution.</title>
        <authorList>
            <person name="Lang D."/>
            <person name="Ullrich K.K."/>
            <person name="Murat F."/>
            <person name="Fuchs J."/>
            <person name="Jenkins J."/>
            <person name="Haas F.B."/>
            <person name="Piednoel M."/>
            <person name="Gundlach H."/>
            <person name="Van Bel M."/>
            <person name="Meyberg R."/>
            <person name="Vives C."/>
            <person name="Morata J."/>
            <person name="Symeonidi A."/>
            <person name="Hiss M."/>
            <person name="Muchero W."/>
            <person name="Kamisugi Y."/>
            <person name="Saleh O."/>
            <person name="Blanc G."/>
            <person name="Decker E.L."/>
            <person name="van Gessel N."/>
            <person name="Grimwood J."/>
            <person name="Hayes R.D."/>
            <person name="Graham S.W."/>
            <person name="Gunter L.E."/>
            <person name="McDaniel S.F."/>
            <person name="Hoernstein S.N.W."/>
            <person name="Larsson A."/>
            <person name="Li F.W."/>
            <person name="Perroud P.F."/>
            <person name="Phillips J."/>
            <person name="Ranjan P."/>
            <person name="Rokshar D.S."/>
            <person name="Rothfels C.J."/>
            <person name="Schneider L."/>
            <person name="Shu S."/>
            <person name="Stevenson D.W."/>
            <person name="Thummler F."/>
            <person name="Tillich M."/>
            <person name="Villarreal Aguilar J.C."/>
            <person name="Widiez T."/>
            <person name="Wong G.K."/>
            <person name="Wymore A."/>
            <person name="Zhang Y."/>
            <person name="Zimmer A.D."/>
            <person name="Quatrano R.S."/>
            <person name="Mayer K.F.X."/>
            <person name="Goodstein D."/>
            <person name="Casacuberta J.M."/>
            <person name="Vandepoele K."/>
            <person name="Reski R."/>
            <person name="Cuming A.C."/>
            <person name="Tuskan G.A."/>
            <person name="Maumus F."/>
            <person name="Salse J."/>
            <person name="Schmutz J."/>
            <person name="Rensing S.A."/>
        </authorList>
    </citation>
    <scope>NUCLEOTIDE SEQUENCE [LARGE SCALE GENOMIC DNA]</scope>
    <source>
        <strain evidence="5 6">cv. Gransden 2004</strain>
    </source>
</reference>
<evidence type="ECO:0000313" key="5">
    <source>
        <dbReference type="EnsemblPlants" id="Pp3c8_2888V3.1"/>
    </source>
</evidence>
<keyword evidence="2" id="KW-0812">Transmembrane</keyword>
<dbReference type="Proteomes" id="UP000006727">
    <property type="component" value="Chromosome 8"/>
</dbReference>
<feature type="transmembrane region" description="Helical" evidence="2">
    <location>
        <begin position="115"/>
        <end position="132"/>
    </location>
</feature>
<organism evidence="4">
    <name type="scientific">Physcomitrium patens</name>
    <name type="common">Spreading-leaved earth moss</name>
    <name type="synonym">Physcomitrella patens</name>
    <dbReference type="NCBI Taxonomy" id="3218"/>
    <lineage>
        <taxon>Eukaryota</taxon>
        <taxon>Viridiplantae</taxon>
        <taxon>Streptophyta</taxon>
        <taxon>Embryophyta</taxon>
        <taxon>Bryophyta</taxon>
        <taxon>Bryophytina</taxon>
        <taxon>Bryopsida</taxon>
        <taxon>Funariidae</taxon>
        <taxon>Funariales</taxon>
        <taxon>Funariaceae</taxon>
        <taxon>Physcomitrium</taxon>
    </lineage>
</organism>
<gene>
    <name evidence="4" type="ORF">PHYPA_011081</name>
</gene>
<proteinExistence type="predicted"/>
<keyword evidence="3" id="KW-0732">Signal</keyword>
<evidence type="ECO:0000256" key="1">
    <source>
        <dbReference type="SAM" id="MobiDB-lite"/>
    </source>
</evidence>
<feature type="region of interest" description="Disordered" evidence="1">
    <location>
        <begin position="62"/>
        <end position="109"/>
    </location>
</feature>
<name>A9RY56_PHYPA</name>
<sequence length="133" mass="13294">MVSTTPRALGVPMSVAICLIILFVSVLRGSAAEESSLQESNFTGVGLGLSVFAYVDTMDAPDQSSAPLASPALAPEGSPTPSPQSAPPTPSPAFTAGDEAPGPSALNQSGDASNVVPSLALLFTIVAATLLLR</sequence>
<reference evidence="4 6" key="1">
    <citation type="journal article" date="2008" name="Science">
        <title>The Physcomitrella genome reveals evolutionary insights into the conquest of land by plants.</title>
        <authorList>
            <person name="Rensing S."/>
            <person name="Lang D."/>
            <person name="Zimmer A."/>
            <person name="Terry A."/>
            <person name="Salamov A."/>
            <person name="Shapiro H."/>
            <person name="Nishiyama T."/>
            <person name="Perroud P.-F."/>
            <person name="Lindquist E."/>
            <person name="Kamisugi Y."/>
            <person name="Tanahashi T."/>
            <person name="Sakakibara K."/>
            <person name="Fujita T."/>
            <person name="Oishi K."/>
            <person name="Shin-I T."/>
            <person name="Kuroki Y."/>
            <person name="Toyoda A."/>
            <person name="Suzuki Y."/>
            <person name="Hashimoto A."/>
            <person name="Yamaguchi K."/>
            <person name="Sugano A."/>
            <person name="Kohara Y."/>
            <person name="Fujiyama A."/>
            <person name="Anterola A."/>
            <person name="Aoki S."/>
            <person name="Ashton N."/>
            <person name="Barbazuk W.B."/>
            <person name="Barker E."/>
            <person name="Bennetzen J."/>
            <person name="Bezanilla M."/>
            <person name="Blankenship R."/>
            <person name="Cho S.H."/>
            <person name="Dutcher S."/>
            <person name="Estelle M."/>
            <person name="Fawcett J.A."/>
            <person name="Gundlach H."/>
            <person name="Hanada K."/>
            <person name="Heyl A."/>
            <person name="Hicks K.A."/>
            <person name="Hugh J."/>
            <person name="Lohr M."/>
            <person name="Mayer K."/>
            <person name="Melkozernov A."/>
            <person name="Murata T."/>
            <person name="Nelson D."/>
            <person name="Pils B."/>
            <person name="Prigge M."/>
            <person name="Reiss B."/>
            <person name="Renner T."/>
            <person name="Rombauts S."/>
            <person name="Rushton P."/>
            <person name="Sanderfoot A."/>
            <person name="Schween G."/>
            <person name="Shiu S.-H."/>
            <person name="Stueber K."/>
            <person name="Theodoulou F.L."/>
            <person name="Tu H."/>
            <person name="Van de Peer Y."/>
            <person name="Verrier P.J."/>
            <person name="Waters E."/>
            <person name="Wood A."/>
            <person name="Yang L."/>
            <person name="Cove D."/>
            <person name="Cuming A."/>
            <person name="Hasebe M."/>
            <person name="Lucas S."/>
            <person name="Mishler D.B."/>
            <person name="Reski R."/>
            <person name="Grigoriev I."/>
            <person name="Quatrano R.S."/>
            <person name="Boore J.L."/>
        </authorList>
    </citation>
    <scope>NUCLEOTIDE SEQUENCE [LARGE SCALE GENOMIC DNA]</scope>
    <source>
        <strain evidence="5 6">cv. Gransden 2004</strain>
    </source>
</reference>
<dbReference type="EnsemblPlants" id="Pp3c8_2888V3.1">
    <property type="protein sequence ID" value="Pp3c8_2888V3.1"/>
    <property type="gene ID" value="Pp3c8_2888"/>
</dbReference>
<dbReference type="EMBL" id="ABEU02000008">
    <property type="protein sequence ID" value="PNR49185.1"/>
    <property type="molecule type" value="Genomic_DNA"/>
</dbReference>
<dbReference type="HOGENOM" id="CLU_1910188_0_0_1"/>
<reference evidence="5" key="3">
    <citation type="submission" date="2020-12" db="UniProtKB">
        <authorList>
            <consortium name="EnsemblPlants"/>
        </authorList>
    </citation>
    <scope>IDENTIFICATION</scope>
</reference>